<reference evidence="1 2" key="1">
    <citation type="journal article" date="2024" name="Plant Biotechnol. J.">
        <title>Genome and CRISPR/Cas9 system of a widespread forest tree (Populus alba) in the world.</title>
        <authorList>
            <person name="Liu Y.J."/>
            <person name="Jiang P.F."/>
            <person name="Han X.M."/>
            <person name="Li X.Y."/>
            <person name="Wang H.M."/>
            <person name="Wang Y.J."/>
            <person name="Wang X.X."/>
            <person name="Zeng Q.Y."/>
        </authorList>
    </citation>
    <scope>NUCLEOTIDE SEQUENCE [LARGE SCALE GENOMIC DNA]</scope>
    <source>
        <strain evidence="2">cv. PAL-ZL1</strain>
    </source>
</reference>
<protein>
    <submittedName>
        <fullName evidence="1">Uncharacterized protein</fullName>
    </submittedName>
</protein>
<dbReference type="Proteomes" id="UP000309997">
    <property type="component" value="Unassembled WGS sequence"/>
</dbReference>
<keyword evidence="2" id="KW-1185">Reference proteome</keyword>
<gene>
    <name evidence="1" type="ORF">D5086_016977</name>
</gene>
<evidence type="ECO:0000313" key="2">
    <source>
        <dbReference type="Proteomes" id="UP000309997"/>
    </source>
</evidence>
<evidence type="ECO:0000313" key="1">
    <source>
        <dbReference type="EMBL" id="KAL3582645.1"/>
    </source>
</evidence>
<accession>A0ACC4BW62</accession>
<organism evidence="1 2">
    <name type="scientific">Populus alba</name>
    <name type="common">White poplar</name>
    <dbReference type="NCBI Taxonomy" id="43335"/>
    <lineage>
        <taxon>Eukaryota</taxon>
        <taxon>Viridiplantae</taxon>
        <taxon>Streptophyta</taxon>
        <taxon>Embryophyta</taxon>
        <taxon>Tracheophyta</taxon>
        <taxon>Spermatophyta</taxon>
        <taxon>Magnoliopsida</taxon>
        <taxon>eudicotyledons</taxon>
        <taxon>Gunneridae</taxon>
        <taxon>Pentapetalae</taxon>
        <taxon>rosids</taxon>
        <taxon>fabids</taxon>
        <taxon>Malpighiales</taxon>
        <taxon>Salicaceae</taxon>
        <taxon>Saliceae</taxon>
        <taxon>Populus</taxon>
    </lineage>
</organism>
<comment type="caution">
    <text evidence="1">The sequence shown here is derived from an EMBL/GenBank/DDBJ whole genome shotgun (WGS) entry which is preliminary data.</text>
</comment>
<dbReference type="EMBL" id="RCHU02000008">
    <property type="protein sequence ID" value="KAL3582645.1"/>
    <property type="molecule type" value="Genomic_DNA"/>
</dbReference>
<name>A0ACC4BW62_POPAL</name>
<proteinExistence type="predicted"/>
<sequence>MFPSMKYRAQVKPSGVLGSHRNPFKIRFKSKPEKWTPKIRDFGSGTALDIRCRTRKGNYRKGWGPSANAILGFQDQSTFISDFSWKVTTLFPTTLSPNNASSVMDLQSIVTDMGNCASVQKKTGPALKLKCTIDSQGNCIHIESPVKDSSTVNGDHSMTEQLNPKPQSLSPVPYQASVNDSSNREDMFFDSHPWIESDCEDYLSVDGGEHFYAYIFGLRLGYFIYVDFTPSCGTTPIHQGSYIEIPLPCEESLCSSSSARSIPEPSPADRKKQLIELFRENINDDLADDNQSFQDTVNGKPIAVYLPSKYTNGSPYQYAESSVRSNETTPHRGSKSGKDKPTHFAHCCLPNIVRSLSFSERRKRLSPSHCG</sequence>